<feature type="domain" description="DUF8206" evidence="1">
    <location>
        <begin position="63"/>
        <end position="118"/>
    </location>
</feature>
<name>A0A183C757_GLOPA</name>
<evidence type="ECO:0000313" key="2">
    <source>
        <dbReference type="Proteomes" id="UP000050741"/>
    </source>
</evidence>
<reference evidence="3" key="2">
    <citation type="submission" date="2016-06" db="UniProtKB">
        <authorList>
            <consortium name="WormBaseParasite"/>
        </authorList>
    </citation>
    <scope>IDENTIFICATION</scope>
</reference>
<accession>A0A183C757</accession>
<evidence type="ECO:0000313" key="3">
    <source>
        <dbReference type="WBParaSite" id="GPLIN_000870300"/>
    </source>
</evidence>
<dbReference type="InterPro" id="IPR058519">
    <property type="entry name" value="DUF8206"/>
</dbReference>
<evidence type="ECO:0000259" key="1">
    <source>
        <dbReference type="Pfam" id="PF26633"/>
    </source>
</evidence>
<dbReference type="AlphaFoldDB" id="A0A183C757"/>
<reference evidence="2" key="1">
    <citation type="submission" date="2014-05" db="EMBL/GenBank/DDBJ databases">
        <title>The genome and life-stage specific transcriptomes of Globodera pallida elucidate key aspects of plant parasitism by a cyst nematode.</title>
        <authorList>
            <person name="Cotton J.A."/>
            <person name="Lilley C.J."/>
            <person name="Jones L.M."/>
            <person name="Kikuchi T."/>
            <person name="Reid A.J."/>
            <person name="Thorpe P."/>
            <person name="Tsai I.J."/>
            <person name="Beasley H."/>
            <person name="Blok V."/>
            <person name="Cock P.J.A."/>
            <person name="Van den Akker S.E."/>
            <person name="Holroyd N."/>
            <person name="Hunt M."/>
            <person name="Mantelin S."/>
            <person name="Naghra H."/>
            <person name="Pain A."/>
            <person name="Palomares-Rius J.E."/>
            <person name="Zarowiecki M."/>
            <person name="Berriman M."/>
            <person name="Jones J.T."/>
            <person name="Urwin P.E."/>
        </authorList>
    </citation>
    <scope>NUCLEOTIDE SEQUENCE [LARGE SCALE GENOMIC DNA]</scope>
    <source>
        <strain evidence="2">Lindley</strain>
    </source>
</reference>
<organism evidence="2 3">
    <name type="scientific">Globodera pallida</name>
    <name type="common">Potato cyst nematode worm</name>
    <name type="synonym">Heterodera pallida</name>
    <dbReference type="NCBI Taxonomy" id="36090"/>
    <lineage>
        <taxon>Eukaryota</taxon>
        <taxon>Metazoa</taxon>
        <taxon>Ecdysozoa</taxon>
        <taxon>Nematoda</taxon>
        <taxon>Chromadorea</taxon>
        <taxon>Rhabditida</taxon>
        <taxon>Tylenchina</taxon>
        <taxon>Tylenchomorpha</taxon>
        <taxon>Tylenchoidea</taxon>
        <taxon>Heteroderidae</taxon>
        <taxon>Heteroderinae</taxon>
        <taxon>Globodera</taxon>
    </lineage>
</organism>
<proteinExistence type="predicted"/>
<dbReference type="InterPro" id="IPR018247">
    <property type="entry name" value="EF_Hand_1_Ca_BS"/>
</dbReference>
<protein>
    <submittedName>
        <fullName evidence="3">Ribosomal_L28e domain-containing protein</fullName>
    </submittedName>
</protein>
<dbReference type="Pfam" id="PF26633">
    <property type="entry name" value="DUF8206"/>
    <property type="match status" value="1"/>
</dbReference>
<dbReference type="WBParaSite" id="GPLIN_000870300">
    <property type="protein sequence ID" value="GPLIN_000870300"/>
    <property type="gene ID" value="GPLIN_000870300"/>
</dbReference>
<keyword evidence="2" id="KW-1185">Reference proteome</keyword>
<dbReference type="PROSITE" id="PS00018">
    <property type="entry name" value="EF_HAND_1"/>
    <property type="match status" value="1"/>
</dbReference>
<sequence length="254" mass="29401">MVNFLKSWTRAEQELQRMLKYVRTILTIQNNFVRVKAREKLIRMFKEQQAAAPVFQTVRYAQFRHPRIGCTSDCCAEMMDVGGGNFMLYMDSCHVPCYCLEIIPPDCMPNESLKNCRAALFSCFLKKWAMEPYTDTVEAYIQSFIQHEKQMADGSNDAADHEFHTKLLKGLEESLRLYREQKELFENAKSDDANTSGEVTAEDIQQQARLNHQKEYTEKKVVTGLVPKPSRNINAAVKQAKEQHLNKLEKVSFE</sequence>
<dbReference type="Proteomes" id="UP000050741">
    <property type="component" value="Unassembled WGS sequence"/>
</dbReference>